<sequence>MSPKRRFIGTLIIWCVSSFGSLWFAYDAFTGLFEFGNEIVFSPTVSALLMIPIILLFPCIYWYLALRHGGEQAIIKCKNTNRFFIGLVGVFLVSSIIFSFAYTSTLQSKGYVKCAGRPNGWMPGMATEYVQPPSVCGQREN</sequence>
<keyword evidence="1" id="KW-0472">Membrane</keyword>
<evidence type="ECO:0008006" key="4">
    <source>
        <dbReference type="Google" id="ProtNLM"/>
    </source>
</evidence>
<dbReference type="EMBL" id="OCMY01000001">
    <property type="protein sequence ID" value="SOD37366.1"/>
    <property type="molecule type" value="Genomic_DNA"/>
</dbReference>
<dbReference type="Proteomes" id="UP000219271">
    <property type="component" value="Unassembled WGS sequence"/>
</dbReference>
<feature type="transmembrane region" description="Helical" evidence="1">
    <location>
        <begin position="46"/>
        <end position="64"/>
    </location>
</feature>
<name>A0A286BTA2_9GAMM</name>
<protein>
    <recommendedName>
        <fullName evidence="4">DUF1240 domain-containing protein</fullName>
    </recommendedName>
</protein>
<evidence type="ECO:0000313" key="2">
    <source>
        <dbReference type="EMBL" id="SOD37366.1"/>
    </source>
</evidence>
<dbReference type="AlphaFoldDB" id="A0A286BTA2"/>
<proteinExistence type="predicted"/>
<keyword evidence="1" id="KW-1133">Transmembrane helix</keyword>
<keyword evidence="1" id="KW-0812">Transmembrane</keyword>
<keyword evidence="3" id="KW-1185">Reference proteome</keyword>
<organism evidence="2 3">
    <name type="scientific">Candidatus Pantoea floridensis</name>
    <dbReference type="NCBI Taxonomy" id="1938870"/>
    <lineage>
        <taxon>Bacteria</taxon>
        <taxon>Pseudomonadati</taxon>
        <taxon>Pseudomonadota</taxon>
        <taxon>Gammaproteobacteria</taxon>
        <taxon>Enterobacterales</taxon>
        <taxon>Erwiniaceae</taxon>
        <taxon>Pantoea</taxon>
    </lineage>
</organism>
<feature type="transmembrane region" description="Helical" evidence="1">
    <location>
        <begin position="84"/>
        <end position="102"/>
    </location>
</feature>
<dbReference type="RefSeq" id="WP_141400228.1">
    <property type="nucleotide sequence ID" value="NZ_OCMY01000001.1"/>
</dbReference>
<evidence type="ECO:0000313" key="3">
    <source>
        <dbReference type="Proteomes" id="UP000219271"/>
    </source>
</evidence>
<reference evidence="3" key="1">
    <citation type="submission" date="2017-09" db="EMBL/GenBank/DDBJ databases">
        <authorList>
            <person name="Varghese N."/>
            <person name="Submissions S."/>
        </authorList>
    </citation>
    <scope>NUCLEOTIDE SEQUENCE [LARGE SCALE GENOMIC DNA]</scope>
    <source>
        <strain evidence="3">JKS000234</strain>
    </source>
</reference>
<accession>A0A286BTA2</accession>
<evidence type="ECO:0000256" key="1">
    <source>
        <dbReference type="SAM" id="Phobius"/>
    </source>
</evidence>
<feature type="transmembrane region" description="Helical" evidence="1">
    <location>
        <begin position="7"/>
        <end position="26"/>
    </location>
</feature>
<gene>
    <name evidence="2" type="ORF">SAMN06273570_1719</name>
</gene>
<dbReference type="OrthoDB" id="6631776at2"/>